<dbReference type="OrthoDB" id="10059413at2759"/>
<gene>
    <name evidence="1" type="ORF">MCOR_3821</name>
</gene>
<keyword evidence="2" id="KW-1185">Reference proteome</keyword>
<organism evidence="1 2">
    <name type="scientific">Mytilus coruscus</name>
    <name type="common">Sea mussel</name>
    <dbReference type="NCBI Taxonomy" id="42192"/>
    <lineage>
        <taxon>Eukaryota</taxon>
        <taxon>Metazoa</taxon>
        <taxon>Spiralia</taxon>
        <taxon>Lophotrochozoa</taxon>
        <taxon>Mollusca</taxon>
        <taxon>Bivalvia</taxon>
        <taxon>Autobranchia</taxon>
        <taxon>Pteriomorphia</taxon>
        <taxon>Mytilida</taxon>
        <taxon>Mytiloidea</taxon>
        <taxon>Mytilidae</taxon>
        <taxon>Mytilinae</taxon>
        <taxon>Mytilus</taxon>
    </lineage>
</organism>
<dbReference type="Proteomes" id="UP000507470">
    <property type="component" value="Unassembled WGS sequence"/>
</dbReference>
<evidence type="ECO:0000313" key="2">
    <source>
        <dbReference type="Proteomes" id="UP000507470"/>
    </source>
</evidence>
<evidence type="ECO:0000313" key="1">
    <source>
        <dbReference type="EMBL" id="CAC5361861.1"/>
    </source>
</evidence>
<accession>A0A6J8A5C4</accession>
<name>A0A6J8A5C4_MYTCO</name>
<proteinExistence type="predicted"/>
<reference evidence="1 2" key="1">
    <citation type="submission" date="2020-06" db="EMBL/GenBank/DDBJ databases">
        <authorList>
            <person name="Li R."/>
            <person name="Bekaert M."/>
        </authorList>
    </citation>
    <scope>NUCLEOTIDE SEQUENCE [LARGE SCALE GENOMIC DNA]</scope>
    <source>
        <strain evidence="2">wild</strain>
    </source>
</reference>
<dbReference type="EMBL" id="CACVKT020000705">
    <property type="protein sequence ID" value="CAC5361861.1"/>
    <property type="molecule type" value="Genomic_DNA"/>
</dbReference>
<protein>
    <submittedName>
        <fullName evidence="1">Uncharacterized protein</fullName>
    </submittedName>
</protein>
<dbReference type="Gene3D" id="3.30.70.1820">
    <property type="entry name" value="L1 transposable element, RRM domain"/>
    <property type="match status" value="1"/>
</dbReference>
<dbReference type="AlphaFoldDB" id="A0A6J8A5C4"/>
<sequence length="268" mass="30706">MVTYIGIAGYNGYMHGKSGYNNGDMLGKSGYNGYMHGEGGLQWLHAWEIRLQWLHAWEIRLQWLHAWGSRVTMVTCMGNQQLEKVEHNLTGMINEVKTDVNILKTKYDESQLEITSLRPDFTELEQGVAGMDLQIQAIEVKADENIYSVTRQLLSQNLKIEQRKANAIPIANAHRVPTRGSGPKPIIVRFIHYGDKQLIMSSAHNLKGSQIRILDDLPVSMKEERFLLSHVAYKIRKKEKLQTRIRDVGAHMTLETRKNRGDPWSARE</sequence>